<feature type="domain" description="NACHT-NTPase and P-loop NTPases N-terminal" evidence="1">
    <location>
        <begin position="3"/>
        <end position="115"/>
    </location>
</feature>
<dbReference type="EMBL" id="LCWV01000012">
    <property type="protein sequence ID" value="PWI69260.1"/>
    <property type="molecule type" value="Genomic_DNA"/>
</dbReference>
<gene>
    <name evidence="2" type="ORF">PCL_00907</name>
</gene>
<proteinExistence type="predicted"/>
<reference evidence="2 3" key="1">
    <citation type="journal article" date="2016" name="Front. Microbiol.">
        <title>Genome and transcriptome sequences reveal the specific parasitism of the nematophagous Purpureocillium lilacinum 36-1.</title>
        <authorList>
            <person name="Xie J."/>
            <person name="Li S."/>
            <person name="Mo C."/>
            <person name="Xiao X."/>
            <person name="Peng D."/>
            <person name="Wang G."/>
            <person name="Xiao Y."/>
        </authorList>
    </citation>
    <scope>NUCLEOTIDE SEQUENCE [LARGE SCALE GENOMIC DNA]</scope>
    <source>
        <strain evidence="2 3">36-1</strain>
    </source>
</reference>
<evidence type="ECO:0000313" key="2">
    <source>
        <dbReference type="EMBL" id="PWI69260.1"/>
    </source>
</evidence>
<dbReference type="InterPro" id="IPR031352">
    <property type="entry name" value="SesA"/>
</dbReference>
<organism evidence="2 3">
    <name type="scientific">Purpureocillium lilacinum</name>
    <name type="common">Paecilomyces lilacinus</name>
    <dbReference type="NCBI Taxonomy" id="33203"/>
    <lineage>
        <taxon>Eukaryota</taxon>
        <taxon>Fungi</taxon>
        <taxon>Dikarya</taxon>
        <taxon>Ascomycota</taxon>
        <taxon>Pezizomycotina</taxon>
        <taxon>Sordariomycetes</taxon>
        <taxon>Hypocreomycetidae</taxon>
        <taxon>Hypocreales</taxon>
        <taxon>Ophiocordycipitaceae</taxon>
        <taxon>Purpureocillium</taxon>
    </lineage>
</organism>
<accession>A0A2U3E430</accession>
<dbReference type="OrthoDB" id="674604at2759"/>
<dbReference type="Pfam" id="PF17107">
    <property type="entry name" value="SesA"/>
    <property type="match status" value="1"/>
</dbReference>
<comment type="caution">
    <text evidence="2">The sequence shown here is derived from an EMBL/GenBank/DDBJ whole genome shotgun (WGS) entry which is preliminary data.</text>
</comment>
<evidence type="ECO:0000259" key="1">
    <source>
        <dbReference type="Pfam" id="PF17107"/>
    </source>
</evidence>
<dbReference type="Proteomes" id="UP000245956">
    <property type="component" value="Unassembled WGS sequence"/>
</dbReference>
<dbReference type="AlphaFoldDB" id="A0A2U3E430"/>
<sequence length="170" mass="17685">MFSGIIAALKSAGAHYESVKEDTNLPAAFHAAGQNLQLVSQAVKAAQSKPGGKSPRAVEALNSCKVKAERAQEIFTAVTEAPKASRLTEYQSAVKQKDEEQTVEGLVVGMMKDLSSVAEDLAIQGHVEAMNGATRSLSQGGPSAPKELAADLISGVNVDVNVSYGSGEEN</sequence>
<name>A0A2U3E430_PURLI</name>
<evidence type="ECO:0000313" key="3">
    <source>
        <dbReference type="Proteomes" id="UP000245956"/>
    </source>
</evidence>
<protein>
    <recommendedName>
        <fullName evidence="1">NACHT-NTPase and P-loop NTPases N-terminal domain-containing protein</fullName>
    </recommendedName>
</protein>